<evidence type="ECO:0000313" key="2">
    <source>
        <dbReference type="EMBL" id="KAJ0190623.1"/>
    </source>
</evidence>
<keyword evidence="3" id="KW-1185">Reference proteome</keyword>
<feature type="transmembrane region" description="Helical" evidence="1">
    <location>
        <begin position="38"/>
        <end position="59"/>
    </location>
</feature>
<keyword evidence="1" id="KW-0472">Membrane</keyword>
<gene>
    <name evidence="2" type="ORF">LSAT_V11C800426520</name>
</gene>
<sequence>MVAAMVVAAVAIVVAAVVVVVAAVVVTTVVVGDDSGGAVIVVILAVVIVVAAMGGSGGLECGHHGLERIKDEKKGCGYFCWIDPPLLNKWYKERMYELGDDANGGVAIPFNNHVNEVEKVVDGHISLVNVDVPIV</sequence>
<name>A0A9R1UPG7_LACSA</name>
<organism evidence="2 3">
    <name type="scientific">Lactuca sativa</name>
    <name type="common">Garden lettuce</name>
    <dbReference type="NCBI Taxonomy" id="4236"/>
    <lineage>
        <taxon>Eukaryota</taxon>
        <taxon>Viridiplantae</taxon>
        <taxon>Streptophyta</taxon>
        <taxon>Embryophyta</taxon>
        <taxon>Tracheophyta</taxon>
        <taxon>Spermatophyta</taxon>
        <taxon>Magnoliopsida</taxon>
        <taxon>eudicotyledons</taxon>
        <taxon>Gunneridae</taxon>
        <taxon>Pentapetalae</taxon>
        <taxon>asterids</taxon>
        <taxon>campanulids</taxon>
        <taxon>Asterales</taxon>
        <taxon>Asteraceae</taxon>
        <taxon>Cichorioideae</taxon>
        <taxon>Cichorieae</taxon>
        <taxon>Lactucinae</taxon>
        <taxon>Lactuca</taxon>
    </lineage>
</organism>
<dbReference type="Proteomes" id="UP000235145">
    <property type="component" value="Unassembled WGS sequence"/>
</dbReference>
<evidence type="ECO:0000256" key="1">
    <source>
        <dbReference type="SAM" id="Phobius"/>
    </source>
</evidence>
<proteinExistence type="predicted"/>
<dbReference type="AlphaFoldDB" id="A0A9R1UPG7"/>
<reference evidence="2 3" key="1">
    <citation type="journal article" date="2017" name="Nat. Commun.">
        <title>Genome assembly with in vitro proximity ligation data and whole-genome triplication in lettuce.</title>
        <authorList>
            <person name="Reyes-Chin-Wo S."/>
            <person name="Wang Z."/>
            <person name="Yang X."/>
            <person name="Kozik A."/>
            <person name="Arikit S."/>
            <person name="Song C."/>
            <person name="Xia L."/>
            <person name="Froenicke L."/>
            <person name="Lavelle D.O."/>
            <person name="Truco M.J."/>
            <person name="Xia R."/>
            <person name="Zhu S."/>
            <person name="Xu C."/>
            <person name="Xu H."/>
            <person name="Xu X."/>
            <person name="Cox K."/>
            <person name="Korf I."/>
            <person name="Meyers B.C."/>
            <person name="Michelmore R.W."/>
        </authorList>
    </citation>
    <scope>NUCLEOTIDE SEQUENCE [LARGE SCALE GENOMIC DNA]</scope>
    <source>
        <strain evidence="3">cv. Salinas</strain>
        <tissue evidence="2">Seedlings</tissue>
    </source>
</reference>
<accession>A0A9R1UPG7</accession>
<evidence type="ECO:0000313" key="3">
    <source>
        <dbReference type="Proteomes" id="UP000235145"/>
    </source>
</evidence>
<keyword evidence="1" id="KW-1133">Transmembrane helix</keyword>
<dbReference type="EMBL" id="NBSK02000008">
    <property type="protein sequence ID" value="KAJ0190623.1"/>
    <property type="molecule type" value="Genomic_DNA"/>
</dbReference>
<protein>
    <submittedName>
        <fullName evidence="2">Uncharacterized protein</fullName>
    </submittedName>
</protein>
<keyword evidence="1" id="KW-0812">Transmembrane</keyword>
<comment type="caution">
    <text evidence="2">The sequence shown here is derived from an EMBL/GenBank/DDBJ whole genome shotgun (WGS) entry which is preliminary data.</text>
</comment>